<dbReference type="Proteomes" id="UP000053433">
    <property type="component" value="Unassembled WGS sequence"/>
</dbReference>
<dbReference type="Gene3D" id="1.10.1050.10">
    <property type="entry name" value="Ribosomal Protein S4 Delta 41, Chain A, domain 1"/>
    <property type="match status" value="1"/>
</dbReference>
<feature type="domain" description="Small ribosomal subunit protein uS4 N-terminal" evidence="13">
    <location>
        <begin position="3"/>
        <end position="99"/>
    </location>
</feature>
<dbReference type="NCBIfam" id="NF003717">
    <property type="entry name" value="PRK05327.1"/>
    <property type="match status" value="1"/>
</dbReference>
<reference evidence="15 20" key="2">
    <citation type="submission" date="2015-10" db="EMBL/GenBank/DDBJ databases">
        <title>A novel member of the family Ruminococcaceae isolated from human faeces.</title>
        <authorList>
            <person name="Shkoporov A.N."/>
            <person name="Chaplin A.V."/>
            <person name="Motuzova O.V."/>
            <person name="Kafarskaia L.I."/>
            <person name="Efimov B.A."/>
        </authorList>
    </citation>
    <scope>NUCLEOTIDE SEQUENCE [LARGE SCALE GENOMIC DNA]</scope>
    <source>
        <strain evidence="15 20">668</strain>
    </source>
</reference>
<evidence type="ECO:0000313" key="20">
    <source>
        <dbReference type="Proteomes" id="UP000053433"/>
    </source>
</evidence>
<dbReference type="PROSITE" id="PS00632">
    <property type="entry name" value="RIBOSOMAL_S4"/>
    <property type="match status" value="1"/>
</dbReference>
<evidence type="ECO:0000256" key="9">
    <source>
        <dbReference type="ARBA" id="ARBA00035254"/>
    </source>
</evidence>
<dbReference type="Pfam" id="PF01479">
    <property type="entry name" value="S4"/>
    <property type="match status" value="1"/>
</dbReference>
<evidence type="ECO:0000313" key="21">
    <source>
        <dbReference type="Proteomes" id="UP000431913"/>
    </source>
</evidence>
<evidence type="ECO:0000256" key="5">
    <source>
        <dbReference type="ARBA" id="ARBA00022884"/>
    </source>
</evidence>
<evidence type="ECO:0000313" key="22">
    <source>
        <dbReference type="Proteomes" id="UP000449193"/>
    </source>
</evidence>
<dbReference type="Pfam" id="PF00163">
    <property type="entry name" value="Ribosomal_S4"/>
    <property type="match status" value="1"/>
</dbReference>
<dbReference type="FunFam" id="3.10.290.10:FF:000001">
    <property type="entry name" value="30S ribosomal protein S4"/>
    <property type="match status" value="1"/>
</dbReference>
<dbReference type="HAMAP" id="MF_01306_B">
    <property type="entry name" value="Ribosomal_uS4_B"/>
    <property type="match status" value="1"/>
</dbReference>
<dbReference type="SMART" id="SM00363">
    <property type="entry name" value="S4"/>
    <property type="match status" value="1"/>
</dbReference>
<dbReference type="InterPro" id="IPR036986">
    <property type="entry name" value="S4_RNA-bd_sf"/>
</dbReference>
<dbReference type="InterPro" id="IPR001912">
    <property type="entry name" value="Ribosomal_uS4_N"/>
</dbReference>
<comment type="function">
    <text evidence="2 10">One of the primary rRNA binding proteins, it binds directly to 16S rRNA where it nucleates assembly of the body of the 30S subunit.</text>
</comment>
<dbReference type="EMBL" id="WMZU01000016">
    <property type="protein sequence ID" value="MTS27806.1"/>
    <property type="molecule type" value="Genomic_DNA"/>
</dbReference>
<dbReference type="GO" id="GO:0042274">
    <property type="term" value="P:ribosomal small subunit biogenesis"/>
    <property type="evidence" value="ECO:0007669"/>
    <property type="project" value="TreeGrafter"/>
</dbReference>
<dbReference type="SMART" id="SM01390">
    <property type="entry name" value="Ribosomal_S4"/>
    <property type="match status" value="1"/>
</dbReference>
<feature type="domain" description="RNA-binding S4" evidence="12">
    <location>
        <begin position="100"/>
        <end position="166"/>
    </location>
</feature>
<dbReference type="GO" id="GO:0006412">
    <property type="term" value="P:translation"/>
    <property type="evidence" value="ECO:0007669"/>
    <property type="project" value="UniProtKB-UniRule"/>
</dbReference>
<evidence type="ECO:0000313" key="16">
    <source>
        <dbReference type="EMBL" id="MST93433.1"/>
    </source>
</evidence>
<gene>
    <name evidence="10 16" type="primary">rpsD</name>
    <name evidence="15" type="ORF">ASJ35_08880</name>
    <name evidence="16" type="ORF">FYJ76_16080</name>
    <name evidence="18" type="ORF">GMD52_14905</name>
    <name evidence="17" type="ORF">GMD59_10975</name>
    <name evidence="14" type="ORF">TQ39_05145</name>
</gene>
<dbReference type="Proteomes" id="UP000472755">
    <property type="component" value="Unassembled WGS sequence"/>
</dbReference>
<dbReference type="PANTHER" id="PTHR11831:SF4">
    <property type="entry name" value="SMALL RIBOSOMAL SUBUNIT PROTEIN US4M"/>
    <property type="match status" value="1"/>
</dbReference>
<dbReference type="GO" id="GO:0003735">
    <property type="term" value="F:structural constituent of ribosome"/>
    <property type="evidence" value="ECO:0007669"/>
    <property type="project" value="InterPro"/>
</dbReference>
<reference evidence="16 21" key="4">
    <citation type="submission" date="2019-08" db="EMBL/GenBank/DDBJ databases">
        <title>In-depth cultivation of the pig gut microbiome towards novel bacterial diversity and tailored functional studies.</title>
        <authorList>
            <person name="Wylensek D."/>
            <person name="Hitch T.C.A."/>
            <person name="Clavel T."/>
        </authorList>
    </citation>
    <scope>NUCLEOTIDE SEQUENCE [LARGE SCALE GENOMIC DNA]</scope>
    <source>
        <strain evidence="16 21">WCA3-601-WT-6J</strain>
    </source>
</reference>
<comment type="caution">
    <text evidence="14">The sequence shown here is derived from an EMBL/GenBank/DDBJ whole genome shotgun (WGS) entry which is preliminary data.</text>
</comment>
<dbReference type="PROSITE" id="PS50889">
    <property type="entry name" value="S4"/>
    <property type="match status" value="1"/>
</dbReference>
<dbReference type="EMBL" id="WMZR01000023">
    <property type="protein sequence ID" value="MTS52812.1"/>
    <property type="molecule type" value="Genomic_DNA"/>
</dbReference>
<accession>A0A0D8J1H4</accession>
<dbReference type="EMBL" id="VUNJ01000026">
    <property type="protein sequence ID" value="MST93433.1"/>
    <property type="molecule type" value="Genomic_DNA"/>
</dbReference>
<dbReference type="Proteomes" id="UP000449193">
    <property type="component" value="Unassembled WGS sequence"/>
</dbReference>
<evidence type="ECO:0000313" key="15">
    <source>
        <dbReference type="EMBL" id="KUE76324.1"/>
    </source>
</evidence>
<reference evidence="14" key="1">
    <citation type="submission" date="2015-02" db="EMBL/GenBank/DDBJ databases">
        <title>A novel member of the family Ruminococcaceae isolated from human feces.</title>
        <authorList>
            <person name="Shkoporov A.N."/>
            <person name="Chaplin A.V."/>
            <person name="Motuzova O.V."/>
            <person name="Kafarskaia L.I."/>
            <person name="Khokhlova E.V."/>
            <person name="Efimov B.A."/>
        </authorList>
    </citation>
    <scope>NUCLEOTIDE SEQUENCE [LARGE SCALE GENOMIC DNA]</scope>
    <source>
        <strain evidence="14">585-1</strain>
    </source>
</reference>
<name>A0A0D8J1H4_9FIRM</name>
<comment type="similarity">
    <text evidence="3 10 11">Belongs to the universal ribosomal protein uS4 family.</text>
</comment>
<evidence type="ECO:0000313" key="19">
    <source>
        <dbReference type="Proteomes" id="UP000032483"/>
    </source>
</evidence>
<dbReference type="GeneID" id="42856012"/>
<dbReference type="PATRIC" id="fig|1550024.3.peg.1157"/>
<keyword evidence="7 10" id="KW-0687">Ribonucleoprotein</keyword>
<comment type="subunit">
    <text evidence="8 10">Part of the 30S ribosomal subunit. Contacts protein S5. The interaction surface between S4 and S5 is involved in control of translational fidelity.</text>
</comment>
<evidence type="ECO:0000313" key="18">
    <source>
        <dbReference type="EMBL" id="MTS52812.1"/>
    </source>
</evidence>
<dbReference type="GO" id="GO:0015935">
    <property type="term" value="C:small ribosomal subunit"/>
    <property type="evidence" value="ECO:0007669"/>
    <property type="project" value="InterPro"/>
</dbReference>
<evidence type="ECO:0000313" key="23">
    <source>
        <dbReference type="Proteomes" id="UP000472755"/>
    </source>
</evidence>
<dbReference type="Gene3D" id="3.10.290.10">
    <property type="entry name" value="RNA-binding S4 domain"/>
    <property type="match status" value="1"/>
</dbReference>
<dbReference type="InterPro" id="IPR018079">
    <property type="entry name" value="Ribosomal_uS4_CS"/>
</dbReference>
<dbReference type="Proteomes" id="UP000431913">
    <property type="component" value="Unassembled WGS sequence"/>
</dbReference>
<dbReference type="SUPFAM" id="SSF55174">
    <property type="entry name" value="Alpha-L RNA-binding motif"/>
    <property type="match status" value="1"/>
</dbReference>
<dbReference type="FunFam" id="1.10.1050.10:FF:000001">
    <property type="entry name" value="30S ribosomal protein S4"/>
    <property type="match status" value="1"/>
</dbReference>
<evidence type="ECO:0000256" key="4">
    <source>
        <dbReference type="ARBA" id="ARBA00022730"/>
    </source>
</evidence>
<keyword evidence="6 10" id="KW-0689">Ribosomal protein</keyword>
<dbReference type="InterPro" id="IPR002942">
    <property type="entry name" value="S4_RNA-bd"/>
</dbReference>
<keyword evidence="4 10" id="KW-0699">rRNA-binding</keyword>
<evidence type="ECO:0000256" key="1">
    <source>
        <dbReference type="ARBA" id="ARBA00003004"/>
    </source>
</evidence>
<proteinExistence type="inferred from homology"/>
<evidence type="ECO:0000313" key="14">
    <source>
        <dbReference type="EMBL" id="KJF40609.1"/>
    </source>
</evidence>
<evidence type="ECO:0000256" key="10">
    <source>
        <dbReference type="HAMAP-Rule" id="MF_01306"/>
    </source>
</evidence>
<evidence type="ECO:0000256" key="2">
    <source>
        <dbReference type="ARBA" id="ARBA00003866"/>
    </source>
</evidence>
<protein>
    <recommendedName>
        <fullName evidence="9 10">Small ribosomal subunit protein uS4</fullName>
    </recommendedName>
</protein>
<evidence type="ECO:0000256" key="11">
    <source>
        <dbReference type="RuleBase" id="RU003699"/>
    </source>
</evidence>
<sequence length="208" mass="24048">MARYTGAVCRQCRRENQKLFLKGDRCYSDKCALARRSFVPGQHGQNQARKKVSEYGLQLRAKQKAKRYYGVLESQFAHYFEMAERKSGITGENLLRILESRLDNIVYRAGFAMSRKEARQLVLHRHFTVNGQTVNIPSYLVKEGDKVAVRTTDCDKIKECIEKNSARPVPAWLDKDAEKMTVNVTKLPERADIDFDIEEHLIVELYSK</sequence>
<keyword evidence="19" id="KW-1185">Reference proteome</keyword>
<dbReference type="PANTHER" id="PTHR11831">
    <property type="entry name" value="30S 40S RIBOSOMAL PROTEIN"/>
    <property type="match status" value="1"/>
</dbReference>
<dbReference type="CDD" id="cd00165">
    <property type="entry name" value="S4"/>
    <property type="match status" value="1"/>
</dbReference>
<evidence type="ECO:0000256" key="3">
    <source>
        <dbReference type="ARBA" id="ARBA00007465"/>
    </source>
</evidence>
<organism evidence="14 19">
    <name type="scientific">Ruthenibacterium lactatiformans</name>
    <dbReference type="NCBI Taxonomy" id="1550024"/>
    <lineage>
        <taxon>Bacteria</taxon>
        <taxon>Bacillati</taxon>
        <taxon>Bacillota</taxon>
        <taxon>Clostridia</taxon>
        <taxon>Eubacteriales</taxon>
        <taxon>Oscillospiraceae</taxon>
        <taxon>Ruthenibacterium</taxon>
    </lineage>
</organism>
<evidence type="ECO:0000313" key="17">
    <source>
        <dbReference type="EMBL" id="MTS27806.1"/>
    </source>
</evidence>
<evidence type="ECO:0000259" key="12">
    <source>
        <dbReference type="SMART" id="SM00363"/>
    </source>
</evidence>
<dbReference type="Proteomes" id="UP000032483">
    <property type="component" value="Unassembled WGS sequence"/>
</dbReference>
<evidence type="ECO:0000256" key="6">
    <source>
        <dbReference type="ARBA" id="ARBA00022980"/>
    </source>
</evidence>
<dbReference type="AlphaFoldDB" id="A0A0D8J1H4"/>
<evidence type="ECO:0000259" key="13">
    <source>
        <dbReference type="SMART" id="SM01390"/>
    </source>
</evidence>
<dbReference type="RefSeq" id="WP_009322264.1">
    <property type="nucleotide sequence ID" value="NZ_CAOJUJ010000007.1"/>
</dbReference>
<reference evidence="22 23" key="3">
    <citation type="journal article" date="2019" name="Nat. Med.">
        <title>A library of human gut bacterial isolates paired with longitudinal multiomics data enables mechanistic microbiome research.</title>
        <authorList>
            <person name="Poyet M."/>
            <person name="Groussin M."/>
            <person name="Gibbons S.M."/>
            <person name="Avila-Pacheco J."/>
            <person name="Jiang X."/>
            <person name="Kearney S.M."/>
            <person name="Perrotta A.R."/>
            <person name="Berdy B."/>
            <person name="Zhao S."/>
            <person name="Lieberman T.D."/>
            <person name="Swanson P.K."/>
            <person name="Smith M."/>
            <person name="Roesemann S."/>
            <person name="Alexander J.E."/>
            <person name="Rich S.A."/>
            <person name="Livny J."/>
            <person name="Vlamakis H."/>
            <person name="Clish C."/>
            <person name="Bullock K."/>
            <person name="Deik A."/>
            <person name="Scott J."/>
            <person name="Pierce K.A."/>
            <person name="Xavier R.J."/>
            <person name="Alm E.J."/>
        </authorList>
    </citation>
    <scope>NUCLEOTIDE SEQUENCE [LARGE SCALE GENOMIC DNA]</scope>
    <source>
        <strain evidence="17 23">BIOML-A4</strain>
        <strain evidence="18 22">BIOML-A7</strain>
    </source>
</reference>
<dbReference type="InterPro" id="IPR005709">
    <property type="entry name" value="Ribosomal_uS4_bac-type"/>
</dbReference>
<dbReference type="EMBL" id="JXXK01000005">
    <property type="protein sequence ID" value="KJF40609.1"/>
    <property type="molecule type" value="Genomic_DNA"/>
</dbReference>
<dbReference type="GO" id="GO:0019843">
    <property type="term" value="F:rRNA binding"/>
    <property type="evidence" value="ECO:0007669"/>
    <property type="project" value="UniProtKB-UniRule"/>
</dbReference>
<keyword evidence="5 10" id="KW-0694">RNA-binding</keyword>
<accession>A0A0W7TR67</accession>
<evidence type="ECO:0000256" key="7">
    <source>
        <dbReference type="ARBA" id="ARBA00023274"/>
    </source>
</evidence>
<comment type="function">
    <text evidence="1 10">With S5 and S12 plays an important role in translational accuracy.</text>
</comment>
<dbReference type="EMBL" id="LMUA01000010">
    <property type="protein sequence ID" value="KUE76324.1"/>
    <property type="molecule type" value="Genomic_DNA"/>
</dbReference>
<dbReference type="NCBIfam" id="TIGR01017">
    <property type="entry name" value="rpsD_bact"/>
    <property type="match status" value="1"/>
</dbReference>
<evidence type="ECO:0000256" key="8">
    <source>
        <dbReference type="ARBA" id="ARBA00025813"/>
    </source>
</evidence>
<dbReference type="InterPro" id="IPR022801">
    <property type="entry name" value="Ribosomal_uS4"/>
</dbReference>